<dbReference type="InterPro" id="IPR038565">
    <property type="entry name" value="CLIP_sf"/>
</dbReference>
<keyword evidence="3" id="KW-0378">Hydrolase</keyword>
<evidence type="ECO:0000256" key="2">
    <source>
        <dbReference type="ARBA" id="ARBA00022729"/>
    </source>
</evidence>
<feature type="domain" description="Clip" evidence="6">
    <location>
        <begin position="80"/>
        <end position="120"/>
    </location>
</feature>
<accession>A0A7R9F2S8</accession>
<organism evidence="7">
    <name type="scientific">Timema bartmani</name>
    <dbReference type="NCBI Taxonomy" id="61472"/>
    <lineage>
        <taxon>Eukaryota</taxon>
        <taxon>Metazoa</taxon>
        <taxon>Ecdysozoa</taxon>
        <taxon>Arthropoda</taxon>
        <taxon>Hexapoda</taxon>
        <taxon>Insecta</taxon>
        <taxon>Pterygota</taxon>
        <taxon>Neoptera</taxon>
        <taxon>Polyneoptera</taxon>
        <taxon>Phasmatodea</taxon>
        <taxon>Timematodea</taxon>
        <taxon>Timematoidea</taxon>
        <taxon>Timematidae</taxon>
        <taxon>Timema</taxon>
    </lineage>
</organism>
<dbReference type="AlphaFoldDB" id="A0A7R9F2S8"/>
<evidence type="ECO:0000256" key="5">
    <source>
        <dbReference type="ARBA" id="ARBA00023157"/>
    </source>
</evidence>
<dbReference type="EMBL" id="OD567606">
    <property type="protein sequence ID" value="CAD7445917.1"/>
    <property type="molecule type" value="Genomic_DNA"/>
</dbReference>
<keyword evidence="4" id="KW-0720">Serine protease</keyword>
<gene>
    <name evidence="7" type="ORF">TBIB3V08_LOCUS8261</name>
</gene>
<dbReference type="InterPro" id="IPR022700">
    <property type="entry name" value="CLIP"/>
</dbReference>
<dbReference type="PROSITE" id="PS51888">
    <property type="entry name" value="CLIP"/>
    <property type="match status" value="1"/>
</dbReference>
<evidence type="ECO:0000256" key="1">
    <source>
        <dbReference type="ARBA" id="ARBA00022670"/>
    </source>
</evidence>
<dbReference type="GO" id="GO:0008236">
    <property type="term" value="F:serine-type peptidase activity"/>
    <property type="evidence" value="ECO:0007669"/>
    <property type="project" value="UniProtKB-KW"/>
</dbReference>
<reference evidence="7" key="1">
    <citation type="submission" date="2020-11" db="EMBL/GenBank/DDBJ databases">
        <authorList>
            <person name="Tran Van P."/>
        </authorList>
    </citation>
    <scope>NUCLEOTIDE SEQUENCE</scope>
</reference>
<evidence type="ECO:0000313" key="7">
    <source>
        <dbReference type="EMBL" id="CAD7445917.1"/>
    </source>
</evidence>
<sequence>MKGLGWEKRHLEPNIHQIVSWGTSAVRWAGGTPPSIELLFGVTPILSDPRHHLQNINEVGHDVEIGTIPELTTWPKEGESCSSPRRRPGTCINLKDCLPLMTLLRQPRPLPPDVVDFLRR</sequence>
<dbReference type="GO" id="GO:0006508">
    <property type="term" value="P:proteolysis"/>
    <property type="evidence" value="ECO:0007669"/>
    <property type="project" value="UniProtKB-KW"/>
</dbReference>
<protein>
    <recommendedName>
        <fullName evidence="6">Clip domain-containing protein</fullName>
    </recommendedName>
</protein>
<evidence type="ECO:0000259" key="6">
    <source>
        <dbReference type="PROSITE" id="PS51888"/>
    </source>
</evidence>
<dbReference type="Pfam" id="PF12032">
    <property type="entry name" value="CLIP"/>
    <property type="match status" value="1"/>
</dbReference>
<proteinExistence type="predicted"/>
<keyword evidence="1" id="KW-0645">Protease</keyword>
<evidence type="ECO:0000256" key="3">
    <source>
        <dbReference type="ARBA" id="ARBA00022801"/>
    </source>
</evidence>
<keyword evidence="5" id="KW-1015">Disulfide bond</keyword>
<name>A0A7R9F2S8_9NEOP</name>
<dbReference type="Gene3D" id="3.30.1640.30">
    <property type="match status" value="1"/>
</dbReference>
<keyword evidence="2" id="KW-0732">Signal</keyword>
<evidence type="ECO:0000256" key="4">
    <source>
        <dbReference type="ARBA" id="ARBA00022825"/>
    </source>
</evidence>